<gene>
    <name evidence="4" type="ORF">PQU98_06790</name>
</gene>
<dbReference type="Pfam" id="PF13280">
    <property type="entry name" value="WYL"/>
    <property type="match status" value="1"/>
</dbReference>
<dbReference type="InterPro" id="IPR026881">
    <property type="entry name" value="WYL_dom"/>
</dbReference>
<feature type="region of interest" description="Disordered" evidence="1">
    <location>
        <begin position="231"/>
        <end position="255"/>
    </location>
</feature>
<dbReference type="InterPro" id="IPR051534">
    <property type="entry name" value="CBASS_pafABC_assoc_protein"/>
</dbReference>
<proteinExistence type="predicted"/>
<dbReference type="InterPro" id="IPR036388">
    <property type="entry name" value="WH-like_DNA-bd_sf"/>
</dbReference>
<feature type="compositionally biased region" description="Basic and acidic residues" evidence="1">
    <location>
        <begin position="234"/>
        <end position="255"/>
    </location>
</feature>
<dbReference type="InterPro" id="IPR013196">
    <property type="entry name" value="HTH_11"/>
</dbReference>
<dbReference type="InterPro" id="IPR036390">
    <property type="entry name" value="WH_DNA-bd_sf"/>
</dbReference>
<accession>A0ABT5HI06</accession>
<comment type="caution">
    <text evidence="4">The sequence shown here is derived from an EMBL/GenBank/DDBJ whole genome shotgun (WGS) entry which is preliminary data.</text>
</comment>
<feature type="domain" description="WYL" evidence="3">
    <location>
        <begin position="140"/>
        <end position="207"/>
    </location>
</feature>
<name>A0ABT5HI06_9CAUL</name>
<evidence type="ECO:0000313" key="4">
    <source>
        <dbReference type="EMBL" id="MDC7675828.1"/>
    </source>
</evidence>
<keyword evidence="5" id="KW-1185">Reference proteome</keyword>
<reference evidence="4 5" key="1">
    <citation type="submission" date="2023-01" db="EMBL/GenBank/DDBJ databases">
        <title>Novel species of the genus Asticcacaulis isolated from rivers.</title>
        <authorList>
            <person name="Lu H."/>
        </authorList>
    </citation>
    <scope>NUCLEOTIDE SEQUENCE [LARGE SCALE GENOMIC DNA]</scope>
    <source>
        <strain evidence="4 5">LKC15W</strain>
    </source>
</reference>
<organism evidence="4 5">
    <name type="scientific">Asticcacaulis machinosus</name>
    <dbReference type="NCBI Taxonomy" id="2984211"/>
    <lineage>
        <taxon>Bacteria</taxon>
        <taxon>Pseudomonadati</taxon>
        <taxon>Pseudomonadota</taxon>
        <taxon>Alphaproteobacteria</taxon>
        <taxon>Caulobacterales</taxon>
        <taxon>Caulobacteraceae</taxon>
        <taxon>Asticcacaulis</taxon>
    </lineage>
</organism>
<feature type="domain" description="Helix-turn-helix type 11" evidence="2">
    <location>
        <begin position="6"/>
        <end position="59"/>
    </location>
</feature>
<dbReference type="Gene3D" id="1.10.10.10">
    <property type="entry name" value="Winged helix-like DNA-binding domain superfamily/Winged helix DNA-binding domain"/>
    <property type="match status" value="1"/>
</dbReference>
<dbReference type="PANTHER" id="PTHR34580">
    <property type="match status" value="1"/>
</dbReference>
<protein>
    <submittedName>
        <fullName evidence="4">YafY family protein</fullName>
    </submittedName>
</protein>
<evidence type="ECO:0000259" key="3">
    <source>
        <dbReference type="Pfam" id="PF13280"/>
    </source>
</evidence>
<dbReference type="PROSITE" id="PS52050">
    <property type="entry name" value="WYL"/>
    <property type="match status" value="1"/>
</dbReference>
<dbReference type="RefSeq" id="WP_272744147.1">
    <property type="nucleotide sequence ID" value="NZ_JAQQKV010000001.1"/>
</dbReference>
<dbReference type="Proteomes" id="UP001218579">
    <property type="component" value="Unassembled WGS sequence"/>
</dbReference>
<dbReference type="EMBL" id="JAQQKV010000001">
    <property type="protein sequence ID" value="MDC7675828.1"/>
    <property type="molecule type" value="Genomic_DNA"/>
</dbReference>
<dbReference type="Pfam" id="PF08279">
    <property type="entry name" value="HTH_11"/>
    <property type="match status" value="1"/>
</dbReference>
<evidence type="ECO:0000256" key="1">
    <source>
        <dbReference type="SAM" id="MobiDB-lite"/>
    </source>
</evidence>
<dbReference type="PANTHER" id="PTHR34580:SF3">
    <property type="entry name" value="PROTEIN PAFB"/>
    <property type="match status" value="1"/>
</dbReference>
<sequence>MSRTQRLFDLLQILRRHRYPVSGEFLAQELRISLRTLYRDMGELRGQGADIEAEAGVGFVLRPGFMLPPLMLSLEEIEALALGAQWVAGRADKSLSAAATNALAKISAVLPDDVRDGLQTSGLMVSNWKELAPSEQEDKHLAMIRQAMRHERKLDILYSDVNEVVTHRVIWPVALGFWERARVLVAWCETRSNFRHFRSDRIQTLTVTTERYPRRRLSLLKDWRDEEACAQAKWDSRGEHRGREPVPESADKSWH</sequence>
<evidence type="ECO:0000259" key="2">
    <source>
        <dbReference type="Pfam" id="PF08279"/>
    </source>
</evidence>
<dbReference type="SUPFAM" id="SSF46785">
    <property type="entry name" value="Winged helix' DNA-binding domain"/>
    <property type="match status" value="1"/>
</dbReference>
<evidence type="ECO:0000313" key="5">
    <source>
        <dbReference type="Proteomes" id="UP001218579"/>
    </source>
</evidence>